<proteinExistence type="predicted"/>
<gene>
    <name evidence="2" type="ORF">LARI1_G009270</name>
</gene>
<accession>A0A8T9B1U3</accession>
<sequence>MPISDRATNALAEDSLPGEPQTYNAISKRSEVPLTTLYHRRHGRRSREEKAQGQQYLTPPEYLKLTADLGNLMRIKYLPSLAFIIARQRSTTTKASKPPNKNWAQAFQKRHPALKSRRVRAMAWERHENNIYDKIIHWFEVIGKVLEDPVILLENIYNMDETGVMSYMLGSIMVLVSKDDPRDYRGAGVKRTMITAIECISASGRSLLPMIIWPATTHRIQEGGVA</sequence>
<keyword evidence="3" id="KW-1185">Reference proteome</keyword>
<reference evidence="2 3" key="1">
    <citation type="submission" date="2018-05" db="EMBL/GenBank/DDBJ databases">
        <title>Whole genome sequencing for identification of molecular markers to develop diagnostic detection tools for the regulated plant pathogen Lachnellula willkommii.</title>
        <authorList>
            <person name="Giroux E."/>
            <person name="Bilodeau G."/>
        </authorList>
    </citation>
    <scope>NUCLEOTIDE SEQUENCE [LARGE SCALE GENOMIC DNA]</scope>
    <source>
        <strain evidence="2 3">CBS 203.66</strain>
    </source>
</reference>
<organism evidence="2 3">
    <name type="scientific">Lachnellula arida</name>
    <dbReference type="NCBI Taxonomy" id="1316785"/>
    <lineage>
        <taxon>Eukaryota</taxon>
        <taxon>Fungi</taxon>
        <taxon>Dikarya</taxon>
        <taxon>Ascomycota</taxon>
        <taxon>Pezizomycotina</taxon>
        <taxon>Leotiomycetes</taxon>
        <taxon>Helotiales</taxon>
        <taxon>Lachnaceae</taxon>
        <taxon>Lachnellula</taxon>
    </lineage>
</organism>
<protein>
    <recommendedName>
        <fullName evidence="4">HTH CENPB-type domain-containing protein</fullName>
    </recommendedName>
</protein>
<dbReference type="EMBL" id="QGMF01001499">
    <property type="protein sequence ID" value="TVY12609.1"/>
    <property type="molecule type" value="Genomic_DNA"/>
</dbReference>
<dbReference type="OrthoDB" id="5420958at2759"/>
<name>A0A8T9B1U3_9HELO</name>
<evidence type="ECO:0000256" key="1">
    <source>
        <dbReference type="SAM" id="MobiDB-lite"/>
    </source>
</evidence>
<evidence type="ECO:0000313" key="3">
    <source>
        <dbReference type="Proteomes" id="UP000469559"/>
    </source>
</evidence>
<evidence type="ECO:0008006" key="4">
    <source>
        <dbReference type="Google" id="ProtNLM"/>
    </source>
</evidence>
<evidence type="ECO:0000313" key="2">
    <source>
        <dbReference type="EMBL" id="TVY12609.1"/>
    </source>
</evidence>
<dbReference type="Proteomes" id="UP000469559">
    <property type="component" value="Unassembled WGS sequence"/>
</dbReference>
<comment type="caution">
    <text evidence="2">The sequence shown here is derived from an EMBL/GenBank/DDBJ whole genome shotgun (WGS) entry which is preliminary data.</text>
</comment>
<dbReference type="AlphaFoldDB" id="A0A8T9B1U3"/>
<feature type="region of interest" description="Disordered" evidence="1">
    <location>
        <begin position="1"/>
        <end position="55"/>
    </location>
</feature>